<name>A0A4D6L632_VIGUN</name>
<dbReference type="EMBL" id="CP039346">
    <property type="protein sequence ID" value="QCD83992.1"/>
    <property type="molecule type" value="Genomic_DNA"/>
</dbReference>
<keyword evidence="2" id="KW-1185">Reference proteome</keyword>
<dbReference type="Proteomes" id="UP000501690">
    <property type="component" value="Linkage Group LG2"/>
</dbReference>
<proteinExistence type="predicted"/>
<reference evidence="1 2" key="1">
    <citation type="submission" date="2019-04" db="EMBL/GenBank/DDBJ databases">
        <title>An improved genome assembly and genetic linkage map for asparagus bean, Vigna unguiculata ssp. sesquipedialis.</title>
        <authorList>
            <person name="Xia Q."/>
            <person name="Zhang R."/>
            <person name="Dong Y."/>
        </authorList>
    </citation>
    <scope>NUCLEOTIDE SEQUENCE [LARGE SCALE GENOMIC DNA]</scope>
    <source>
        <tissue evidence="1">Leaf</tissue>
    </source>
</reference>
<evidence type="ECO:0000313" key="2">
    <source>
        <dbReference type="Proteomes" id="UP000501690"/>
    </source>
</evidence>
<protein>
    <submittedName>
        <fullName evidence="1">Uncharacterized protein</fullName>
    </submittedName>
</protein>
<evidence type="ECO:0000313" key="1">
    <source>
        <dbReference type="EMBL" id="QCD83992.1"/>
    </source>
</evidence>
<sequence>MPPVEEVKNDKGNLSSVGETLRIMASTSGSNLQTMALGADYGGLNVRNVEWRDNDLGF</sequence>
<accession>A0A4D6L632</accession>
<gene>
    <name evidence="1" type="ORF">DEO72_LG2g4341</name>
</gene>
<dbReference type="AlphaFoldDB" id="A0A4D6L632"/>
<organism evidence="1 2">
    <name type="scientific">Vigna unguiculata</name>
    <name type="common">Cowpea</name>
    <dbReference type="NCBI Taxonomy" id="3917"/>
    <lineage>
        <taxon>Eukaryota</taxon>
        <taxon>Viridiplantae</taxon>
        <taxon>Streptophyta</taxon>
        <taxon>Embryophyta</taxon>
        <taxon>Tracheophyta</taxon>
        <taxon>Spermatophyta</taxon>
        <taxon>Magnoliopsida</taxon>
        <taxon>eudicotyledons</taxon>
        <taxon>Gunneridae</taxon>
        <taxon>Pentapetalae</taxon>
        <taxon>rosids</taxon>
        <taxon>fabids</taxon>
        <taxon>Fabales</taxon>
        <taxon>Fabaceae</taxon>
        <taxon>Papilionoideae</taxon>
        <taxon>50 kb inversion clade</taxon>
        <taxon>NPAAA clade</taxon>
        <taxon>indigoferoid/millettioid clade</taxon>
        <taxon>Phaseoleae</taxon>
        <taxon>Vigna</taxon>
    </lineage>
</organism>